<name>A0AAD7EI78_9AGAR</name>
<keyword evidence="1" id="KW-0472">Membrane</keyword>
<evidence type="ECO:0000256" key="1">
    <source>
        <dbReference type="SAM" id="Phobius"/>
    </source>
</evidence>
<evidence type="ECO:0000313" key="3">
    <source>
        <dbReference type="Proteomes" id="UP001218218"/>
    </source>
</evidence>
<evidence type="ECO:0000313" key="2">
    <source>
        <dbReference type="EMBL" id="KAJ7323254.1"/>
    </source>
</evidence>
<comment type="caution">
    <text evidence="2">The sequence shown here is derived from an EMBL/GenBank/DDBJ whole genome shotgun (WGS) entry which is preliminary data.</text>
</comment>
<dbReference type="EMBL" id="JARIHO010000047">
    <property type="protein sequence ID" value="KAJ7323254.1"/>
    <property type="molecule type" value="Genomic_DNA"/>
</dbReference>
<gene>
    <name evidence="2" type="ORF">DFH08DRAFT_969330</name>
</gene>
<feature type="transmembrane region" description="Helical" evidence="1">
    <location>
        <begin position="40"/>
        <end position="61"/>
    </location>
</feature>
<keyword evidence="1" id="KW-0812">Transmembrane</keyword>
<dbReference type="Proteomes" id="UP001218218">
    <property type="component" value="Unassembled WGS sequence"/>
</dbReference>
<reference evidence="2" key="1">
    <citation type="submission" date="2023-03" db="EMBL/GenBank/DDBJ databases">
        <title>Massive genome expansion in bonnet fungi (Mycena s.s.) driven by repeated elements and novel gene families across ecological guilds.</title>
        <authorList>
            <consortium name="Lawrence Berkeley National Laboratory"/>
            <person name="Harder C.B."/>
            <person name="Miyauchi S."/>
            <person name="Viragh M."/>
            <person name="Kuo A."/>
            <person name="Thoen E."/>
            <person name="Andreopoulos B."/>
            <person name="Lu D."/>
            <person name="Skrede I."/>
            <person name="Drula E."/>
            <person name="Henrissat B."/>
            <person name="Morin E."/>
            <person name="Kohler A."/>
            <person name="Barry K."/>
            <person name="LaButti K."/>
            <person name="Morin E."/>
            <person name="Salamov A."/>
            <person name="Lipzen A."/>
            <person name="Mereny Z."/>
            <person name="Hegedus B."/>
            <person name="Baldrian P."/>
            <person name="Stursova M."/>
            <person name="Weitz H."/>
            <person name="Taylor A."/>
            <person name="Grigoriev I.V."/>
            <person name="Nagy L.G."/>
            <person name="Martin F."/>
            <person name="Kauserud H."/>
        </authorList>
    </citation>
    <scope>NUCLEOTIDE SEQUENCE</scope>
    <source>
        <strain evidence="2">CBHHK002</strain>
    </source>
</reference>
<proteinExistence type="predicted"/>
<sequence>MRKNKEQDVPTKIALTVHWICALLRFNASSPMQCCRTSPLLLHYLSLGSIIVLYCLASALMSPVTLSLPPPTTVI</sequence>
<organism evidence="2 3">
    <name type="scientific">Mycena albidolilacea</name>
    <dbReference type="NCBI Taxonomy" id="1033008"/>
    <lineage>
        <taxon>Eukaryota</taxon>
        <taxon>Fungi</taxon>
        <taxon>Dikarya</taxon>
        <taxon>Basidiomycota</taxon>
        <taxon>Agaricomycotina</taxon>
        <taxon>Agaricomycetes</taxon>
        <taxon>Agaricomycetidae</taxon>
        <taxon>Agaricales</taxon>
        <taxon>Marasmiineae</taxon>
        <taxon>Mycenaceae</taxon>
        <taxon>Mycena</taxon>
    </lineage>
</organism>
<accession>A0AAD7EI78</accession>
<dbReference type="AlphaFoldDB" id="A0AAD7EI78"/>
<keyword evidence="1" id="KW-1133">Transmembrane helix</keyword>
<keyword evidence="3" id="KW-1185">Reference proteome</keyword>
<protein>
    <submittedName>
        <fullName evidence="2">Uncharacterized protein</fullName>
    </submittedName>
</protein>